<evidence type="ECO:0000256" key="6">
    <source>
        <dbReference type="ARBA" id="ARBA00022475"/>
    </source>
</evidence>
<dbReference type="GeneTree" id="ENSGT00940000154864"/>
<dbReference type="GO" id="GO:0032743">
    <property type="term" value="P:positive regulation of interleukin-2 production"/>
    <property type="evidence" value="ECO:0007669"/>
    <property type="project" value="Ensembl"/>
</dbReference>
<dbReference type="GO" id="GO:0071709">
    <property type="term" value="P:membrane assembly"/>
    <property type="evidence" value="ECO:0007669"/>
    <property type="project" value="Ensembl"/>
</dbReference>
<dbReference type="OMA" id="XMLENQM"/>
<dbReference type="InterPro" id="IPR001589">
    <property type="entry name" value="Actinin_actin-bd_CS"/>
</dbReference>
<dbReference type="SUPFAM" id="SSF47576">
    <property type="entry name" value="Calponin-homology domain, CH-domain"/>
    <property type="match status" value="1"/>
</dbReference>
<reference evidence="23" key="3">
    <citation type="submission" date="2025-09" db="UniProtKB">
        <authorList>
            <consortium name="Ensembl"/>
        </authorList>
    </citation>
    <scope>IDENTIFICATION</scope>
</reference>
<dbReference type="GO" id="GO:0031430">
    <property type="term" value="C:M band"/>
    <property type="evidence" value="ECO:0007669"/>
    <property type="project" value="UniProtKB-SubCell"/>
</dbReference>
<evidence type="ECO:0000256" key="18">
    <source>
        <dbReference type="PIRNR" id="PIRNR002297"/>
    </source>
</evidence>
<feature type="compositionally biased region" description="Basic and acidic residues" evidence="20">
    <location>
        <begin position="2336"/>
        <end position="2351"/>
    </location>
</feature>
<feature type="coiled-coil region" evidence="19">
    <location>
        <begin position="991"/>
        <end position="1032"/>
    </location>
</feature>
<dbReference type="GO" id="GO:0003779">
    <property type="term" value="F:actin binding"/>
    <property type="evidence" value="ECO:0007669"/>
    <property type="project" value="UniProtKB-KW"/>
</dbReference>
<dbReference type="OrthoDB" id="5865767at2759"/>
<sequence length="2358" mass="273799">MTTTVATDYDNIEIQQQYSDVNNRWDVEEWDNENSSARLFERSRIKALADEREAVQKKTFTKWVNSHLARVSCRITDLYADLRDGRMLIKLLEVLSGERLPKPTKGRMRIHCLENVDKALQFLKEQRVHLENMGSHDIVDGNHRLTLGLIWTIILRFQIQDISVETEDNKEKKSAKDALLLWCQMKTAGYPNVNIHNFTTSWRDGMAFNALIHKHRPDLIDFDKLKKSNAHYNLQNAFNLAEQHLGLTKLLDPEDISVDHPDEKSIITYVVTYYHYFSKMKALAVEGKRIGKVLDNAIETEKMIEKYESLASDLLEWIEQTIIILNNRKFANSLVGVQQQLQAFNTYRTVEKPPKFTEKGNLEVLLFTIQSKMRANNQKVYMPREGKLISDINKAWERLEKAEHERELALRNELIRQEKLEQLARRFDRKAAMRETWLSENQRLVSQDNFGFDLPAVEAATKKHEAIETDIAAYEERVQAVVAVAKELEAENYHDIKRITARKDNVFRLWEYLLELLRARRQRLEMNLGLQKIFQEMLYIMDWMDEMKVLLLSQDYGKHLLGVEDLLQKHTLVEADISIQAERVRGVNASAQKFATDGEGYKPCDPQVIRDRVAHMEFCYQELCQLAAERRARLEESRRLWKFFWEMAEEEGWIREKEQILSSDDYGKDLTSIVRLLSKHKAFEDEMSGRSSHFQQAIKEGEDMIAEDHFGSEKIRERIADIKNQWANLEQLSTIRKKRLEEASLLHQFQADADDIDAWMLDILKIVSSSDVGHDEYSTQSLVKKHKDVAEEIASYRSIMDSLHEQAGALPREHAESTDVQSRLSGMEERYKEVAELTRLRKQALQDTLALYKMLSEADACELWIDEKEQWLLNMEIPEKLEDLEVIQHRFESLEPEMNNQASRVAVVNQIARQLIHNGHPGEKEIKAQQDKLNTRWSQFRELVDVKKEALLSALSIQNYHLECNETKSWIREKTKVIESTQELGNDLAGVIALQRKLTGMERDLVAIEAKLSDLQKEAEKLESEHPDQARAILSRLAEINDVWEEMKTTLKNREESLGEASKLQQFLRDLDDFQSWLSRTQTAIASEDMPNTLTEAEKLLTQHENIKNEIDNYEEDYQKMRDMGEMVTQGQTDAQYMFLHQRLQALDTGWNELHKMWENRQNLLSQSHAYQLFLRDTKQAEAFLNNQEYVLAHTEMPTTLEGAEAAIKKQEDFMTTMDANEEKINAVVETGRRLVSDGNINSDKIQEKVDSIDDRHKKNREVASELLMRLKDNRDLQKFLQDCQELSLWINEKMLTAQDMSYDEARNLHSKWLKHQAFMAELGSNKEWLDKIEKEGMQLIAEKPETEGIVKEKLTSLHHMWEVLESTTQTKAQRLFDANKAELFTQSCADLDKWLNGLESQIQSDDYGKDLTSVNILLKKQQMLENQMDVRKKEIEELQSQAQALSQEGKSADEVDSKRFIVEKKFVELLEPLTERKAHLLASKEIHQFNRDVEDEILWVGERMPIATSTDHGHNLQTVQLLIKKNQTLQKEIQGHQPRIDDIFERSQNIITDSSLNAEAIQQRLADLQQLWSLLIEETEKRHKRLEESHKAQQYYFDAAEAEAWMSEQELYMMSEEKAKDEQSAVSMLKKHQILEQAVEDYAETVHQLSKTSRTLVADNHPESERISMRQSKVDKLYAGLKDLAEERRGKLDERHRLFQLNREVDDLEQWIAEREVVAGSHELGQDYEHVTMLQERFREFARDTGNIGQERVDTVNHMADELINSGHSDAATIAEWKDGLNEAWADLLELIDTRTQILAASYELHKFYHDAKEIFGRIQDKHKKLPEELGRDQNTVETLQRMHTTFEHDIQALGTQVRQLQEDAARLQSAYAGDKADDIQRRENEVLEAWKTLLDACEGRRVRLVDTGDKFRFFSMVRDLMLWMEDVIRQIEAQEKPRDVSSVELLMNNHQGIKAEIDARNDSFTTCIELGKSLLARKHYASEEIKEKLLQLTEKRKEMIDKWEDRWEWLRLILEVHQFSRDASVAEAWLLGQEPYLSSREIGQSVDEVEKLIKRHEAFEKSAATWDERFSALERLTTLELLEVRRQQEEEERKRQPPSPEPSPKTGEESQQWDGTKGEQVSQNGLPPDQESPRMGESREANEMVNGAADQRTSSKETSPVPSPTADRKAKAGLQAQTAATLPAKTQEAPSTLMEGFLHRKHEWESHNKKASNRSWHNVYCVINKQDMGFYKDAKAASSGIPYHNEIPVSLKEAACEVAVEYKKKKHVFKLRLTDGNEYLFQAKDDEEMNAWIQAIASAISDKAELSTSTHSTPATSRAQTLPASVTITSESSPGKREKEKEKDKEKRFSLFGKKK</sequence>
<dbReference type="RefSeq" id="XP_028580922.1">
    <property type="nucleotide sequence ID" value="XM_028725089.1"/>
</dbReference>
<evidence type="ECO:0000256" key="20">
    <source>
        <dbReference type="SAM" id="MobiDB-lite"/>
    </source>
</evidence>
<evidence type="ECO:0000256" key="14">
    <source>
        <dbReference type="ARBA" id="ARBA00023203"/>
    </source>
</evidence>
<evidence type="ECO:0000313" key="23">
    <source>
        <dbReference type="Ensembl" id="ENSPMRP00000003090.1"/>
    </source>
</evidence>
<dbReference type="PANTHER" id="PTHR11915">
    <property type="entry name" value="SPECTRIN/FILAMIN RELATED CYTOSKELETAL PROTEIN"/>
    <property type="match status" value="1"/>
</dbReference>
<dbReference type="GO" id="GO:0000281">
    <property type="term" value="P:mitotic cytokinesis"/>
    <property type="evidence" value="ECO:0007669"/>
    <property type="project" value="Ensembl"/>
</dbReference>
<keyword evidence="14 18" id="KW-0009">Actin-binding</keyword>
<dbReference type="FunFam" id="1.20.58.60:FF:000018">
    <property type="entry name" value="Spectrin beta chain"/>
    <property type="match status" value="1"/>
</dbReference>
<dbReference type="FunFam" id="1.20.58.60:FF:000153">
    <property type="entry name" value="Spectrin beta chain"/>
    <property type="match status" value="1"/>
</dbReference>
<evidence type="ECO:0000256" key="12">
    <source>
        <dbReference type="ARBA" id="ARBA00023136"/>
    </source>
</evidence>
<dbReference type="SMART" id="SM00233">
    <property type="entry name" value="PH"/>
    <property type="match status" value="1"/>
</dbReference>
<keyword evidence="5 18" id="KW-0117">Actin capping</keyword>
<dbReference type="Pfam" id="PF00435">
    <property type="entry name" value="Spectrin"/>
    <property type="match status" value="17"/>
</dbReference>
<keyword evidence="12" id="KW-0472">Membrane</keyword>
<feature type="compositionally biased region" description="Basic and acidic residues" evidence="20">
    <location>
        <begin position="2088"/>
        <end position="2097"/>
    </location>
</feature>
<evidence type="ECO:0000256" key="5">
    <source>
        <dbReference type="ARBA" id="ARBA00022467"/>
    </source>
</evidence>
<dbReference type="GO" id="GO:0005829">
    <property type="term" value="C:cytosol"/>
    <property type="evidence" value="ECO:0007669"/>
    <property type="project" value="UniProtKB-SubCell"/>
</dbReference>
<evidence type="ECO:0000256" key="13">
    <source>
        <dbReference type="ARBA" id="ARBA00023180"/>
    </source>
</evidence>
<dbReference type="FunFam" id="1.20.58.60:FF:000059">
    <property type="entry name" value="Spectrin beta chain"/>
    <property type="match status" value="1"/>
</dbReference>
<dbReference type="GO" id="GO:0030673">
    <property type="term" value="C:axolemma"/>
    <property type="evidence" value="ECO:0007669"/>
    <property type="project" value="Ensembl"/>
</dbReference>
<keyword evidence="15 18" id="KW-0206">Cytoskeleton</keyword>
<dbReference type="GO" id="GO:0051693">
    <property type="term" value="P:actin filament capping"/>
    <property type="evidence" value="ECO:0007669"/>
    <property type="project" value="UniProtKB-UniRule"/>
</dbReference>
<dbReference type="InterPro" id="IPR001605">
    <property type="entry name" value="PH_dom-spectrin-type"/>
</dbReference>
<evidence type="ECO:0000256" key="11">
    <source>
        <dbReference type="ARBA" id="ARBA00022990"/>
    </source>
</evidence>
<dbReference type="Gene3D" id="1.20.58.60">
    <property type="match status" value="13"/>
</dbReference>
<dbReference type="SUPFAM" id="SSF50729">
    <property type="entry name" value="PH domain-like"/>
    <property type="match status" value="1"/>
</dbReference>
<protein>
    <recommendedName>
        <fullName evidence="18">Spectrin beta chain</fullName>
    </recommendedName>
</protein>
<dbReference type="GO" id="GO:1903078">
    <property type="term" value="P:positive regulation of protein localization to plasma membrane"/>
    <property type="evidence" value="ECO:0007669"/>
    <property type="project" value="Ensembl"/>
</dbReference>
<feature type="coiled-coil region" evidence="19">
    <location>
        <begin position="1097"/>
        <end position="1124"/>
    </location>
</feature>
<feature type="compositionally biased region" description="Basic and acidic residues" evidence="20">
    <location>
        <begin position="2133"/>
        <end position="2144"/>
    </location>
</feature>
<dbReference type="CDD" id="cd21316">
    <property type="entry name" value="CH_SPTBN1_rpt1"/>
    <property type="match status" value="1"/>
</dbReference>
<dbReference type="GO" id="GO:0005543">
    <property type="term" value="F:phospholipid binding"/>
    <property type="evidence" value="ECO:0007669"/>
    <property type="project" value="InterPro"/>
</dbReference>
<dbReference type="SUPFAM" id="SSF46966">
    <property type="entry name" value="Spectrin repeat"/>
    <property type="match status" value="13"/>
</dbReference>
<dbReference type="CDD" id="cd21248">
    <property type="entry name" value="CH_SPTB_like_rpt2"/>
    <property type="match status" value="1"/>
</dbReference>
<dbReference type="GO" id="GO:0051020">
    <property type="term" value="F:GTPase binding"/>
    <property type="evidence" value="ECO:0007669"/>
    <property type="project" value="Ensembl"/>
</dbReference>
<dbReference type="GO" id="GO:0030506">
    <property type="term" value="F:ankyrin binding"/>
    <property type="evidence" value="ECO:0007669"/>
    <property type="project" value="Ensembl"/>
</dbReference>
<evidence type="ECO:0000256" key="19">
    <source>
        <dbReference type="SAM" id="Coils"/>
    </source>
</evidence>
<keyword evidence="19" id="KW-0175">Coiled coil</keyword>
<dbReference type="FunFam" id="1.10.418.10:FF:000004">
    <property type="entry name" value="Spectrin beta chain"/>
    <property type="match status" value="1"/>
</dbReference>
<feature type="region of interest" description="Disordered" evidence="20">
    <location>
        <begin position="2088"/>
        <end position="2192"/>
    </location>
</feature>
<proteinExistence type="inferred from homology"/>
<dbReference type="GO" id="GO:0005200">
    <property type="term" value="F:structural constituent of cytoskeleton"/>
    <property type="evidence" value="ECO:0007669"/>
    <property type="project" value="UniProtKB-UniRule"/>
</dbReference>
<dbReference type="GO" id="GO:0030036">
    <property type="term" value="P:actin cytoskeleton organization"/>
    <property type="evidence" value="ECO:0007669"/>
    <property type="project" value="Ensembl"/>
</dbReference>
<evidence type="ECO:0000259" key="21">
    <source>
        <dbReference type="PROSITE" id="PS50003"/>
    </source>
</evidence>
<dbReference type="InterPro" id="IPR001849">
    <property type="entry name" value="PH_domain"/>
</dbReference>
<reference evidence="23" key="2">
    <citation type="submission" date="2025-08" db="UniProtKB">
        <authorList>
            <consortium name="Ensembl"/>
        </authorList>
    </citation>
    <scope>IDENTIFICATION</scope>
</reference>
<dbReference type="SMART" id="SM00150">
    <property type="entry name" value="SPEC"/>
    <property type="match status" value="17"/>
</dbReference>
<dbReference type="PROSITE" id="PS00020">
    <property type="entry name" value="ACTININ_2"/>
    <property type="match status" value="1"/>
</dbReference>
<dbReference type="Pfam" id="PF00307">
    <property type="entry name" value="CH"/>
    <property type="match status" value="2"/>
</dbReference>
<gene>
    <name evidence="23" type="primary">SPTBN1</name>
</gene>
<feature type="compositionally biased region" description="Polar residues" evidence="20">
    <location>
        <begin position="2111"/>
        <end position="2127"/>
    </location>
</feature>
<accession>A0A670HV15</accession>
<dbReference type="CDD" id="cd00176">
    <property type="entry name" value="SPEC"/>
    <property type="match status" value="9"/>
</dbReference>
<dbReference type="Pfam" id="PF15410">
    <property type="entry name" value="PH_9"/>
    <property type="match status" value="1"/>
</dbReference>
<evidence type="ECO:0000259" key="22">
    <source>
        <dbReference type="PROSITE" id="PS50021"/>
    </source>
</evidence>
<dbReference type="GO" id="GO:0007009">
    <property type="term" value="P:plasma membrane organization"/>
    <property type="evidence" value="ECO:0007669"/>
    <property type="project" value="Ensembl"/>
</dbReference>
<evidence type="ECO:0000256" key="7">
    <source>
        <dbReference type="ARBA" id="ARBA00022490"/>
    </source>
</evidence>
<evidence type="ECO:0000256" key="17">
    <source>
        <dbReference type="ARBA" id="ARBA00053223"/>
    </source>
</evidence>
<dbReference type="GO" id="GO:0008091">
    <property type="term" value="C:spectrin"/>
    <property type="evidence" value="ECO:0007669"/>
    <property type="project" value="InterPro"/>
</dbReference>
<keyword evidence="7 18" id="KW-0963">Cytoplasm</keyword>
<dbReference type="Proteomes" id="UP000472272">
    <property type="component" value="Chromosome 3"/>
</dbReference>
<feature type="domain" description="Calponin-homology (CH)" evidence="22">
    <location>
        <begin position="173"/>
        <end position="278"/>
    </location>
</feature>
<dbReference type="PROSITE" id="PS50003">
    <property type="entry name" value="PH_DOMAIN"/>
    <property type="match status" value="1"/>
</dbReference>
<evidence type="ECO:0000256" key="16">
    <source>
        <dbReference type="ARBA" id="ARBA00037833"/>
    </source>
</evidence>
<dbReference type="GO" id="GO:0060390">
    <property type="term" value="P:regulation of SMAD protein signal transduction"/>
    <property type="evidence" value="ECO:0007669"/>
    <property type="project" value="Ensembl"/>
</dbReference>
<evidence type="ECO:0000256" key="3">
    <source>
        <dbReference type="ARBA" id="ARBA00004514"/>
    </source>
</evidence>
<dbReference type="SMART" id="SM00033">
    <property type="entry name" value="CH"/>
    <property type="match status" value="2"/>
</dbReference>
<dbReference type="GO" id="GO:0021556">
    <property type="term" value="P:central nervous system formation"/>
    <property type="evidence" value="ECO:0007669"/>
    <property type="project" value="Ensembl"/>
</dbReference>
<feature type="region of interest" description="Disordered" evidence="20">
    <location>
        <begin position="2309"/>
        <end position="2358"/>
    </location>
</feature>
<dbReference type="FunFam" id="1.20.58.60:FF:000105">
    <property type="entry name" value="Spectrin beta chain"/>
    <property type="match status" value="1"/>
</dbReference>
<evidence type="ECO:0000256" key="9">
    <source>
        <dbReference type="ARBA" id="ARBA00022737"/>
    </source>
</evidence>
<evidence type="ECO:0000256" key="15">
    <source>
        <dbReference type="ARBA" id="ARBA00023212"/>
    </source>
</evidence>
<dbReference type="FunFam" id="2.30.29.30:FF:000024">
    <property type="entry name" value="Spectrin beta chain"/>
    <property type="match status" value="1"/>
</dbReference>
<dbReference type="GO" id="GO:0043001">
    <property type="term" value="P:Golgi to plasma membrane protein transport"/>
    <property type="evidence" value="ECO:0007669"/>
    <property type="project" value="Ensembl"/>
</dbReference>
<dbReference type="PROSITE" id="PS50021">
    <property type="entry name" value="CH"/>
    <property type="match status" value="2"/>
</dbReference>
<keyword evidence="8" id="KW-0597">Phosphoprotein</keyword>
<dbReference type="Ensembl" id="ENSPMRT00000003315.1">
    <property type="protein sequence ID" value="ENSPMRP00000003090.1"/>
    <property type="gene ID" value="ENSPMRG00000002200.1"/>
</dbReference>
<dbReference type="InterPro" id="IPR001715">
    <property type="entry name" value="CH_dom"/>
</dbReference>
<comment type="function">
    <text evidence="17">Fodrin, which seems to be involved in secretion, interacts with calmodulin in a calcium-dependent manner and is thus candidate for the calcium-dependent movement of the cytoskeleton at the membrane. Plays a critical role in central nervous system development and function.</text>
</comment>
<dbReference type="GO" id="GO:0005730">
    <property type="term" value="C:nucleolus"/>
    <property type="evidence" value="ECO:0007669"/>
    <property type="project" value="Ensembl"/>
</dbReference>
<feature type="domain" description="PH" evidence="21">
    <location>
        <begin position="2193"/>
        <end position="2303"/>
    </location>
</feature>
<reference evidence="23 24" key="1">
    <citation type="journal article" date="2019" name="Proc. Natl. Acad. Sci. U.S.A.">
        <title>Regulatory changes in pterin and carotenoid genes underlie balanced color polymorphisms in the wall lizard.</title>
        <authorList>
            <person name="Andrade P."/>
            <person name="Pinho C."/>
            <person name="Perez I de Lanuza G."/>
            <person name="Afonso S."/>
            <person name="Brejcha J."/>
            <person name="Rubin C.J."/>
            <person name="Wallerman O."/>
            <person name="Pereira P."/>
            <person name="Sabatino S.J."/>
            <person name="Bellati A."/>
            <person name="Pellitteri-Rosa D."/>
            <person name="Bosakova Z."/>
            <person name="Bunikis I."/>
            <person name="Carretero M.A."/>
            <person name="Feiner N."/>
            <person name="Marsik P."/>
            <person name="Pauperio F."/>
            <person name="Salvi D."/>
            <person name="Soler L."/>
            <person name="While G.M."/>
            <person name="Uller T."/>
            <person name="Font E."/>
            <person name="Andersson L."/>
            <person name="Carneiro M."/>
        </authorList>
    </citation>
    <scope>NUCLEOTIDE SEQUENCE</scope>
</reference>
<dbReference type="KEGG" id="pmua:114594873"/>
<dbReference type="FunFam" id="1.20.58.60:FF:000099">
    <property type="entry name" value="Spectrin beta chain"/>
    <property type="match status" value="1"/>
</dbReference>
<keyword evidence="6" id="KW-1003">Cell membrane</keyword>
<dbReference type="FunFam" id="1.20.58.60:FF:000158">
    <property type="entry name" value="Spectrin beta chain"/>
    <property type="match status" value="1"/>
</dbReference>
<dbReference type="FunFam" id="1.20.58.60:FF:000011">
    <property type="entry name" value="Spectrin beta chain"/>
    <property type="match status" value="1"/>
</dbReference>
<dbReference type="Gene3D" id="1.10.418.10">
    <property type="entry name" value="Calponin-like domain"/>
    <property type="match status" value="2"/>
</dbReference>
<dbReference type="CTD" id="6711"/>
<evidence type="ECO:0000256" key="10">
    <source>
        <dbReference type="ARBA" id="ARBA00022860"/>
    </source>
</evidence>
<comment type="similarity">
    <text evidence="4 18">Belongs to the spectrin family.</text>
</comment>
<dbReference type="InterPro" id="IPR036872">
    <property type="entry name" value="CH_dom_sf"/>
</dbReference>
<name>A0A670HV15_PODMU</name>
<evidence type="ECO:0000313" key="24">
    <source>
        <dbReference type="Proteomes" id="UP000472272"/>
    </source>
</evidence>
<keyword evidence="24" id="KW-1185">Reference proteome</keyword>
<dbReference type="FunFam" id="1.20.58.60:FF:000033">
    <property type="entry name" value="Spectrin beta chain"/>
    <property type="match status" value="1"/>
</dbReference>
<dbReference type="GO" id="GO:0005516">
    <property type="term" value="F:calmodulin binding"/>
    <property type="evidence" value="ECO:0007669"/>
    <property type="project" value="UniProtKB-KW"/>
</dbReference>
<dbReference type="FunFam" id="1.20.58.60:FF:000083">
    <property type="entry name" value="Spectrin beta chain"/>
    <property type="match status" value="1"/>
</dbReference>
<keyword evidence="9" id="KW-0677">Repeat</keyword>
<organism evidence="23 24">
    <name type="scientific">Podarcis muralis</name>
    <name type="common">Wall lizard</name>
    <name type="synonym">Lacerta muralis</name>
    <dbReference type="NCBI Taxonomy" id="64176"/>
    <lineage>
        <taxon>Eukaryota</taxon>
        <taxon>Metazoa</taxon>
        <taxon>Chordata</taxon>
        <taxon>Craniata</taxon>
        <taxon>Vertebrata</taxon>
        <taxon>Euteleostomi</taxon>
        <taxon>Lepidosauria</taxon>
        <taxon>Squamata</taxon>
        <taxon>Bifurcata</taxon>
        <taxon>Unidentata</taxon>
        <taxon>Episquamata</taxon>
        <taxon>Laterata</taxon>
        <taxon>Lacertibaenia</taxon>
        <taxon>Lacertidae</taxon>
        <taxon>Podarcis</taxon>
    </lineage>
</organism>
<dbReference type="InterPro" id="IPR002017">
    <property type="entry name" value="Spectrin_repeat"/>
</dbReference>
<dbReference type="FunFam" id="1.10.418.10:FF:000003">
    <property type="entry name" value="Spectrin beta chain"/>
    <property type="match status" value="1"/>
</dbReference>
<dbReference type="InterPro" id="IPR018159">
    <property type="entry name" value="Spectrin/alpha-actinin"/>
</dbReference>
<comment type="subcellular location">
    <subcellularLocation>
        <location evidence="2">Cell membrane</location>
        <topology evidence="2">Peripheral membrane protein</topology>
        <orientation evidence="2">Cytoplasmic side</orientation>
    </subcellularLocation>
    <subcellularLocation>
        <location evidence="1">Cytoplasm</location>
        <location evidence="1">Cytoskeleton</location>
    </subcellularLocation>
    <subcellularLocation>
        <location evidence="3">Cytoplasm</location>
        <location evidence="3">Cytosol</location>
    </subcellularLocation>
    <subcellularLocation>
        <location evidence="16">Cytoplasm</location>
        <location evidence="16">Myofibril</location>
        <location evidence="16">Sarcomere</location>
        <location evidence="16">M line</location>
    </subcellularLocation>
</comment>
<dbReference type="FunFam" id="1.20.58.60:FF:000028">
    <property type="entry name" value="Spectrin beta chain"/>
    <property type="match status" value="1"/>
</dbReference>
<feature type="coiled-coil region" evidence="19">
    <location>
        <begin position="1422"/>
        <end position="1456"/>
    </location>
</feature>
<dbReference type="PIRSF" id="PIRSF002297">
    <property type="entry name" value="Spectrin_beta_subunit"/>
    <property type="match status" value="1"/>
</dbReference>
<dbReference type="GeneID" id="114594873"/>
<evidence type="ECO:0000256" key="8">
    <source>
        <dbReference type="ARBA" id="ARBA00022553"/>
    </source>
</evidence>
<evidence type="ECO:0000256" key="4">
    <source>
        <dbReference type="ARBA" id="ARBA00006826"/>
    </source>
</evidence>
<feature type="domain" description="Calponin-homology (CH)" evidence="22">
    <location>
        <begin position="54"/>
        <end position="158"/>
    </location>
</feature>
<feature type="coiled-coil region" evidence="19">
    <location>
        <begin position="457"/>
        <end position="491"/>
    </location>
</feature>
<evidence type="ECO:0000256" key="1">
    <source>
        <dbReference type="ARBA" id="ARBA00004245"/>
    </source>
</evidence>
<dbReference type="CDD" id="cd10571">
    <property type="entry name" value="PH_beta_spectrin"/>
    <property type="match status" value="1"/>
</dbReference>
<feature type="compositionally biased region" description="Polar residues" evidence="20">
    <location>
        <begin position="2309"/>
        <end position="2335"/>
    </location>
</feature>
<dbReference type="PROSITE" id="PS00019">
    <property type="entry name" value="ACTININ_1"/>
    <property type="match status" value="1"/>
</dbReference>
<evidence type="ECO:0000256" key="2">
    <source>
        <dbReference type="ARBA" id="ARBA00004413"/>
    </source>
</evidence>
<dbReference type="InterPro" id="IPR016343">
    <property type="entry name" value="Spectrin_bsu"/>
</dbReference>
<dbReference type="GO" id="GO:0032437">
    <property type="term" value="C:cuticular plate"/>
    <property type="evidence" value="ECO:0007669"/>
    <property type="project" value="Ensembl"/>
</dbReference>
<keyword evidence="11" id="KW-0007">Acetylation</keyword>
<dbReference type="GO" id="GO:0014069">
    <property type="term" value="C:postsynaptic density"/>
    <property type="evidence" value="ECO:0007669"/>
    <property type="project" value="Ensembl"/>
</dbReference>
<dbReference type="Gene3D" id="2.30.29.30">
    <property type="entry name" value="Pleckstrin-homology domain (PH domain)/Phosphotyrosine-binding domain (PTB)"/>
    <property type="match status" value="1"/>
</dbReference>
<dbReference type="InterPro" id="IPR011993">
    <property type="entry name" value="PH-like_dom_sf"/>
</dbReference>
<keyword evidence="10" id="KW-0112">Calmodulin-binding</keyword>
<dbReference type="InterPro" id="IPR041681">
    <property type="entry name" value="PH_9"/>
</dbReference>
<dbReference type="PRINTS" id="PR00683">
    <property type="entry name" value="SPECTRINPH"/>
</dbReference>
<dbReference type="FunFam" id="1.20.58.60:FF:000019">
    <property type="entry name" value="Spectrin beta chain"/>
    <property type="match status" value="1"/>
</dbReference>
<keyword evidence="13" id="KW-0325">Glycoprotein</keyword>